<protein>
    <submittedName>
        <fullName evidence="2">Uncharacterized protein</fullName>
    </submittedName>
</protein>
<evidence type="ECO:0000313" key="3">
    <source>
        <dbReference type="Proteomes" id="UP000807159"/>
    </source>
</evidence>
<accession>A0A8T2YGY5</accession>
<organism evidence="2 3">
    <name type="scientific">Populus deltoides</name>
    <name type="common">Eastern poplar</name>
    <name type="synonym">Eastern cottonwood</name>
    <dbReference type="NCBI Taxonomy" id="3696"/>
    <lineage>
        <taxon>Eukaryota</taxon>
        <taxon>Viridiplantae</taxon>
        <taxon>Streptophyta</taxon>
        <taxon>Embryophyta</taxon>
        <taxon>Tracheophyta</taxon>
        <taxon>Spermatophyta</taxon>
        <taxon>Magnoliopsida</taxon>
        <taxon>eudicotyledons</taxon>
        <taxon>Gunneridae</taxon>
        <taxon>Pentapetalae</taxon>
        <taxon>rosids</taxon>
        <taxon>fabids</taxon>
        <taxon>Malpighiales</taxon>
        <taxon>Salicaceae</taxon>
        <taxon>Saliceae</taxon>
        <taxon>Populus</taxon>
    </lineage>
</organism>
<evidence type="ECO:0000313" key="2">
    <source>
        <dbReference type="EMBL" id="KAH8504259.1"/>
    </source>
</evidence>
<feature type="region of interest" description="Disordered" evidence="1">
    <location>
        <begin position="137"/>
        <end position="169"/>
    </location>
</feature>
<reference evidence="2" key="1">
    <citation type="journal article" date="2021" name="J. Hered.">
        <title>Genome Assembly of Salicaceae Populus deltoides (Eastern Cottonwood) I-69 Based on Nanopore Sequencing and Hi-C Technologies.</title>
        <authorList>
            <person name="Bai S."/>
            <person name="Wu H."/>
            <person name="Zhang J."/>
            <person name="Pan Z."/>
            <person name="Zhao W."/>
            <person name="Li Z."/>
            <person name="Tong C."/>
        </authorList>
    </citation>
    <scope>NUCLEOTIDE SEQUENCE</scope>
    <source>
        <tissue evidence="2">Leaf</tissue>
    </source>
</reference>
<dbReference type="AlphaFoldDB" id="A0A8T2YGY5"/>
<feature type="compositionally biased region" description="Gly residues" evidence="1">
    <location>
        <begin position="149"/>
        <end position="164"/>
    </location>
</feature>
<name>A0A8T2YGY5_POPDE</name>
<evidence type="ECO:0000256" key="1">
    <source>
        <dbReference type="SAM" id="MobiDB-lite"/>
    </source>
</evidence>
<proteinExistence type="predicted"/>
<gene>
    <name evidence="2" type="ORF">H0E87_011791</name>
</gene>
<comment type="caution">
    <text evidence="2">The sequence shown here is derived from an EMBL/GenBank/DDBJ whole genome shotgun (WGS) entry which is preliminary data.</text>
</comment>
<keyword evidence="3" id="KW-1185">Reference proteome</keyword>
<dbReference type="EMBL" id="JACEGQ020000006">
    <property type="protein sequence ID" value="KAH8504259.1"/>
    <property type="molecule type" value="Genomic_DNA"/>
</dbReference>
<dbReference type="Proteomes" id="UP000807159">
    <property type="component" value="Chromosome 6"/>
</dbReference>
<sequence length="284" mass="31718">MYSMLNLTSSLVARSEQRDKLMNITCSPPLALDPTDKKLEPTSLMKVMVHFTLAELYHNYCAPSCNATLQLRLKDVAVLLHSDTEVWSPQEKLLKDSISHTTRVASGYGSRGTGSRRPVYQGGCSGSSAGGVFELHQQQGGSQVEGDGAEGSGCGQGAGAGQGGPADQPNRQVISIIIRNYDDSLDRTESLDITDTQTLFDFYEQLHGLYVQLGYGSSYHEDLYRMHPWFRFTLSYMAEDGASLDELGRYDDRIPETDGQRQRRWYHLKSRLSYIVAKKDHRHV</sequence>